<gene>
    <name evidence="2" type="ORF">B0H16DRAFT_1500330</name>
</gene>
<feature type="compositionally biased region" description="Basic and acidic residues" evidence="1">
    <location>
        <begin position="211"/>
        <end position="220"/>
    </location>
</feature>
<feature type="compositionally biased region" description="Polar residues" evidence="1">
    <location>
        <begin position="178"/>
        <end position="189"/>
    </location>
</feature>
<evidence type="ECO:0000313" key="2">
    <source>
        <dbReference type="EMBL" id="KAJ7779964.1"/>
    </source>
</evidence>
<evidence type="ECO:0000256" key="1">
    <source>
        <dbReference type="SAM" id="MobiDB-lite"/>
    </source>
</evidence>
<evidence type="ECO:0000313" key="3">
    <source>
        <dbReference type="Proteomes" id="UP001215598"/>
    </source>
</evidence>
<protein>
    <submittedName>
        <fullName evidence="2">Uncharacterized protein</fullName>
    </submittedName>
</protein>
<organism evidence="2 3">
    <name type="scientific">Mycena metata</name>
    <dbReference type="NCBI Taxonomy" id="1033252"/>
    <lineage>
        <taxon>Eukaryota</taxon>
        <taxon>Fungi</taxon>
        <taxon>Dikarya</taxon>
        <taxon>Basidiomycota</taxon>
        <taxon>Agaricomycotina</taxon>
        <taxon>Agaricomycetes</taxon>
        <taxon>Agaricomycetidae</taxon>
        <taxon>Agaricales</taxon>
        <taxon>Marasmiineae</taxon>
        <taxon>Mycenaceae</taxon>
        <taxon>Mycena</taxon>
    </lineage>
</organism>
<sequence length="220" mass="23682">MCTDTCSLEKPQDTEPPSKREDDAVEIPAPSPPAVGTAEGSGESSAARIVIGSATLIPQEWRHIATTISTMSSSRTSRPPARGNRQVARGGDARRYSWPRCTAAFHFSPAPLCRYSEPGTKLTALERGWGCGSRWYGPRRPSGRGGPVAWSAEARYPPCALSRLHLFSFISCPIFQPQAQTTSSPQNRPATPPPRGPAVDDWGASANGRTGNERIARARI</sequence>
<feature type="region of interest" description="Disordered" evidence="1">
    <location>
        <begin position="1"/>
        <end position="45"/>
    </location>
</feature>
<proteinExistence type="predicted"/>
<dbReference type="EMBL" id="JARKIB010000005">
    <property type="protein sequence ID" value="KAJ7779964.1"/>
    <property type="molecule type" value="Genomic_DNA"/>
</dbReference>
<keyword evidence="3" id="KW-1185">Reference proteome</keyword>
<name>A0AAD7K7S9_9AGAR</name>
<feature type="compositionally biased region" description="Basic and acidic residues" evidence="1">
    <location>
        <begin position="10"/>
        <end position="22"/>
    </location>
</feature>
<feature type="region of interest" description="Disordered" evidence="1">
    <location>
        <begin position="178"/>
        <end position="220"/>
    </location>
</feature>
<feature type="compositionally biased region" description="Low complexity" evidence="1">
    <location>
        <begin position="69"/>
        <end position="81"/>
    </location>
</feature>
<dbReference type="Proteomes" id="UP001215598">
    <property type="component" value="Unassembled WGS sequence"/>
</dbReference>
<accession>A0AAD7K7S9</accession>
<dbReference type="AlphaFoldDB" id="A0AAD7K7S9"/>
<reference evidence="2" key="1">
    <citation type="submission" date="2023-03" db="EMBL/GenBank/DDBJ databases">
        <title>Massive genome expansion in bonnet fungi (Mycena s.s.) driven by repeated elements and novel gene families across ecological guilds.</title>
        <authorList>
            <consortium name="Lawrence Berkeley National Laboratory"/>
            <person name="Harder C.B."/>
            <person name="Miyauchi S."/>
            <person name="Viragh M."/>
            <person name="Kuo A."/>
            <person name="Thoen E."/>
            <person name="Andreopoulos B."/>
            <person name="Lu D."/>
            <person name="Skrede I."/>
            <person name="Drula E."/>
            <person name="Henrissat B."/>
            <person name="Morin E."/>
            <person name="Kohler A."/>
            <person name="Barry K."/>
            <person name="LaButti K."/>
            <person name="Morin E."/>
            <person name="Salamov A."/>
            <person name="Lipzen A."/>
            <person name="Mereny Z."/>
            <person name="Hegedus B."/>
            <person name="Baldrian P."/>
            <person name="Stursova M."/>
            <person name="Weitz H."/>
            <person name="Taylor A."/>
            <person name="Grigoriev I.V."/>
            <person name="Nagy L.G."/>
            <person name="Martin F."/>
            <person name="Kauserud H."/>
        </authorList>
    </citation>
    <scope>NUCLEOTIDE SEQUENCE</scope>
    <source>
        <strain evidence="2">CBHHK182m</strain>
    </source>
</reference>
<feature type="region of interest" description="Disordered" evidence="1">
    <location>
        <begin position="69"/>
        <end position="93"/>
    </location>
</feature>
<comment type="caution">
    <text evidence="2">The sequence shown here is derived from an EMBL/GenBank/DDBJ whole genome shotgun (WGS) entry which is preliminary data.</text>
</comment>